<dbReference type="SUPFAM" id="SSF53474">
    <property type="entry name" value="alpha/beta-Hydrolases"/>
    <property type="match status" value="1"/>
</dbReference>
<keyword evidence="2" id="KW-0645">Protease</keyword>
<keyword evidence="4" id="KW-0378">Hydrolase</keyword>
<dbReference type="KEGG" id="minf:MESINF_1066"/>
<dbReference type="PANTHER" id="PTHR11802:SF3">
    <property type="entry name" value="RETINOID-INDUCIBLE SERINE CARBOXYPEPTIDASE"/>
    <property type="match status" value="1"/>
</dbReference>
<organism evidence="7 8">
    <name type="scientific">Mesotoga infera</name>
    <dbReference type="NCBI Taxonomy" id="1236046"/>
    <lineage>
        <taxon>Bacteria</taxon>
        <taxon>Thermotogati</taxon>
        <taxon>Thermotogota</taxon>
        <taxon>Thermotogae</taxon>
        <taxon>Kosmotogales</taxon>
        <taxon>Kosmotogaceae</taxon>
        <taxon>Mesotoga</taxon>
    </lineage>
</organism>
<evidence type="ECO:0000313" key="7">
    <source>
        <dbReference type="EMBL" id="SSC12510.1"/>
    </source>
</evidence>
<evidence type="ECO:0000256" key="5">
    <source>
        <dbReference type="ARBA" id="ARBA00023180"/>
    </source>
</evidence>
<sequence length="496" mass="55390">MAGKRTFLVFFLFLVAFSVALSTEQINEVSKTNTVVIDGENITYTVTAGLLPVADQNGKEMVRIFSVSYERLLEREDPSRPVTFAFNGGPGVAAMFLHLGAFGPRVVDRSGDGTEIPAPPYSLVDNPYTLLDVTDLVFIDPVGTGYSEVADGIDPQRFWDVKEDVAVFAGFIQSYLDWSGRRRSPVYILGESYGGIRGSYLASYLQDLGVFPEGIIFISPVFDLGTIQWSSMDDTALALSIPTYTAAAWYHGKLPAYLMTDLQKAIDLSRKWVEEEYIVSLWKGSGLSEERKWEAASKLGDFTGIDVEVLYKRDLRVNAVEFATLLLEEEGRSLSMYDARITAFGPYVGDSNDEAMFALSGQLKTCANDYFKRELGYLTTLPYRSGNAEVYLNWNWESGRPAPVSPDSLNTGYPDASKALAQAIIRAPYFKVFVASGRFDLECPYESVAYSLNHLEIPKSLQKNITHKVYPGGHMIYFNPQAQKQLLEDLRDFYNR</sequence>
<gene>
    <name evidence="7" type="ORF">MESINF_1066</name>
</gene>
<evidence type="ECO:0000256" key="6">
    <source>
        <dbReference type="SAM" id="SignalP"/>
    </source>
</evidence>
<keyword evidence="8" id="KW-1185">Reference proteome</keyword>
<proteinExistence type="predicted"/>
<evidence type="ECO:0000256" key="2">
    <source>
        <dbReference type="ARBA" id="ARBA00022670"/>
    </source>
</evidence>
<keyword evidence="3 6" id="KW-0732">Signal</keyword>
<keyword evidence="1 7" id="KW-0121">Carboxypeptidase</keyword>
<protein>
    <submittedName>
        <fullName evidence="7">Peptidase S10 serine carboxypeptidase</fullName>
    </submittedName>
</protein>
<dbReference type="GO" id="GO:0004185">
    <property type="term" value="F:serine-type carboxypeptidase activity"/>
    <property type="evidence" value="ECO:0007669"/>
    <property type="project" value="InterPro"/>
</dbReference>
<keyword evidence="5" id="KW-0325">Glycoprotein</keyword>
<dbReference type="InterPro" id="IPR001563">
    <property type="entry name" value="Peptidase_S10"/>
</dbReference>
<dbReference type="InterPro" id="IPR018202">
    <property type="entry name" value="Ser_caboxypep_ser_AS"/>
</dbReference>
<evidence type="ECO:0000256" key="1">
    <source>
        <dbReference type="ARBA" id="ARBA00022645"/>
    </source>
</evidence>
<dbReference type="EMBL" id="LS974202">
    <property type="protein sequence ID" value="SSC12510.1"/>
    <property type="molecule type" value="Genomic_DNA"/>
</dbReference>
<dbReference type="PROSITE" id="PS00131">
    <property type="entry name" value="CARBOXYPEPT_SER_SER"/>
    <property type="match status" value="1"/>
</dbReference>
<dbReference type="AlphaFoldDB" id="A0A7Z7PP12"/>
<dbReference type="InterPro" id="IPR029058">
    <property type="entry name" value="AB_hydrolase_fold"/>
</dbReference>
<dbReference type="Proteomes" id="UP000250796">
    <property type="component" value="Chromosome MESINF"/>
</dbReference>
<evidence type="ECO:0000256" key="3">
    <source>
        <dbReference type="ARBA" id="ARBA00022729"/>
    </source>
</evidence>
<feature type="signal peptide" evidence="6">
    <location>
        <begin position="1"/>
        <end position="22"/>
    </location>
</feature>
<dbReference type="PANTHER" id="PTHR11802">
    <property type="entry name" value="SERINE PROTEASE FAMILY S10 SERINE CARBOXYPEPTIDASE"/>
    <property type="match status" value="1"/>
</dbReference>
<dbReference type="Pfam" id="PF00450">
    <property type="entry name" value="Peptidase_S10"/>
    <property type="match status" value="1"/>
</dbReference>
<reference evidence="7 8" key="1">
    <citation type="submission" date="2017-01" db="EMBL/GenBank/DDBJ databases">
        <authorList>
            <person name="Erauso G."/>
        </authorList>
    </citation>
    <scope>NUCLEOTIDE SEQUENCE [LARGE SCALE GENOMIC DNA]</scope>
    <source>
        <strain evidence="7">MESINF1</strain>
    </source>
</reference>
<evidence type="ECO:0000313" key="8">
    <source>
        <dbReference type="Proteomes" id="UP000250796"/>
    </source>
</evidence>
<evidence type="ECO:0000256" key="4">
    <source>
        <dbReference type="ARBA" id="ARBA00022801"/>
    </source>
</evidence>
<dbReference type="GO" id="GO:0006508">
    <property type="term" value="P:proteolysis"/>
    <property type="evidence" value="ECO:0007669"/>
    <property type="project" value="UniProtKB-KW"/>
</dbReference>
<accession>A0A7Z7PP12</accession>
<dbReference type="Gene3D" id="3.40.50.1820">
    <property type="entry name" value="alpha/beta hydrolase"/>
    <property type="match status" value="1"/>
</dbReference>
<name>A0A7Z7PP12_9BACT</name>
<feature type="chain" id="PRO_5030964653" evidence="6">
    <location>
        <begin position="23"/>
        <end position="496"/>
    </location>
</feature>
<dbReference type="RefSeq" id="WP_169698824.1">
    <property type="nucleotide sequence ID" value="NZ_LS974202.1"/>
</dbReference>